<dbReference type="EMBL" id="LCPH01000002">
    <property type="protein sequence ID" value="KKU93437.1"/>
    <property type="molecule type" value="Genomic_DNA"/>
</dbReference>
<evidence type="ECO:0000313" key="1">
    <source>
        <dbReference type="EMBL" id="KKU93437.1"/>
    </source>
</evidence>
<name>A0A837IP92_9BACT</name>
<evidence type="ECO:0000313" key="2">
    <source>
        <dbReference type="Proteomes" id="UP000034462"/>
    </source>
</evidence>
<comment type="caution">
    <text evidence="1">The sequence shown here is derived from an EMBL/GenBank/DDBJ whole genome shotgun (WGS) entry which is preliminary data.</text>
</comment>
<organism evidence="1 2">
    <name type="scientific">Candidatus Yanofskybacteria bacterium GW2011_GWC1_48_11</name>
    <dbReference type="NCBI Taxonomy" id="1619027"/>
    <lineage>
        <taxon>Bacteria</taxon>
        <taxon>Candidatus Yanofskyibacteriota</taxon>
    </lineage>
</organism>
<dbReference type="Proteomes" id="UP000034462">
    <property type="component" value="Unassembled WGS sequence"/>
</dbReference>
<proteinExistence type="predicted"/>
<evidence type="ECO:0008006" key="3">
    <source>
        <dbReference type="Google" id="ProtNLM"/>
    </source>
</evidence>
<gene>
    <name evidence="1" type="ORF">UY25_C0002G0161</name>
</gene>
<sequence length="393" mass="45543">MLALYSKVFDVQYIYMSFEFLRWAREERKNFLVVRIGQREIDFLLFGKENGEMHVLAYGSEEISHFTALQTLERIFARIPHKTSVQELIATFDTSSFRAQSIKLILPPQSPPHRIDKAEAFALERDTRTRAERIFQNLLFKESGILPSEFSLRKMDILERRIDGYAVPRLEGFKGGEIEFSVLVMFLLETALSQVEKFAKARKISRVRVIHIAEALKVFTSKPGREGVYLCMEEEKTRVAVHNEGHFLFLGALPMGAHHFAEFFSDVIGMREPSARLLQQRYFEGTLSEEVREKVHKYLLPETRKFGTLLREKLLEAKTALPESVWIFGRGGVLRDLQDVFSDDMLRDLPFVQRPKTRFLLPKDVWEAGHFPGTQDSLYTELCLIGAFVLNRE</sequence>
<accession>A0A837IP92</accession>
<dbReference type="AlphaFoldDB" id="A0A837IP92"/>
<protein>
    <recommendedName>
        <fullName evidence="3">Type IV pilus assembly protein PilM</fullName>
    </recommendedName>
</protein>
<reference evidence="1 2" key="1">
    <citation type="journal article" date="2015" name="Nature">
        <title>rRNA introns, odd ribosomes, and small enigmatic genomes across a large radiation of phyla.</title>
        <authorList>
            <person name="Brown C.T."/>
            <person name="Hug L.A."/>
            <person name="Thomas B.C."/>
            <person name="Sharon I."/>
            <person name="Castelle C.J."/>
            <person name="Singh A."/>
            <person name="Wilkins M.J."/>
            <person name="Williams K.H."/>
            <person name="Banfield J.F."/>
        </authorList>
    </citation>
    <scope>NUCLEOTIDE SEQUENCE [LARGE SCALE GENOMIC DNA]</scope>
</reference>